<feature type="binding site" evidence="14">
    <location>
        <position position="167"/>
    </location>
    <ligand>
        <name>[4Fe-4S] cluster</name>
        <dbReference type="ChEBI" id="CHEBI:49883"/>
    </ligand>
</feature>
<proteinExistence type="inferred from homology"/>
<comment type="catalytic activity">
    <reaction evidence="12">
        <text>iminosuccinate + dihydroxyacetone phosphate = quinolinate + phosphate + 2 H2O + H(+)</text>
        <dbReference type="Rhea" id="RHEA:25888"/>
        <dbReference type="ChEBI" id="CHEBI:15377"/>
        <dbReference type="ChEBI" id="CHEBI:15378"/>
        <dbReference type="ChEBI" id="CHEBI:29959"/>
        <dbReference type="ChEBI" id="CHEBI:43474"/>
        <dbReference type="ChEBI" id="CHEBI:57642"/>
        <dbReference type="ChEBI" id="CHEBI:77875"/>
        <dbReference type="EC" id="2.5.1.72"/>
    </reaction>
    <physiologicalReaction direction="left-to-right" evidence="12">
        <dbReference type="Rhea" id="RHEA:25889"/>
    </physiologicalReaction>
</comment>
<dbReference type="UniPathway" id="UPA00253">
    <property type="reaction ID" value="UER00327"/>
</dbReference>
<evidence type="ECO:0000256" key="9">
    <source>
        <dbReference type="ARBA" id="ARBA00022723"/>
    </source>
</evidence>
<evidence type="ECO:0000256" key="6">
    <source>
        <dbReference type="ARBA" id="ARBA00022490"/>
    </source>
</evidence>
<feature type="binding site" evidence="14">
    <location>
        <position position="82"/>
    </location>
    <ligand>
        <name>[4Fe-4S] cluster</name>
        <dbReference type="ChEBI" id="CHEBI:49883"/>
    </ligand>
</feature>
<feature type="binding site" evidence="14">
    <location>
        <begin position="193"/>
        <end position="195"/>
    </location>
    <ligand>
        <name>iminosuccinate</name>
        <dbReference type="ChEBI" id="CHEBI:77875"/>
    </ligand>
</feature>
<comment type="subcellular location">
    <subcellularLocation>
        <location evidence="2 14">Cytoplasm</location>
    </subcellularLocation>
</comment>
<keyword evidence="5 14" id="KW-0004">4Fe-4S</keyword>
<dbReference type="InterPro" id="IPR003473">
    <property type="entry name" value="NadA"/>
</dbReference>
<dbReference type="Gene3D" id="3.40.50.10800">
    <property type="entry name" value="NadA-like"/>
    <property type="match status" value="3"/>
</dbReference>
<keyword evidence="6 14" id="KW-0963">Cytoplasm</keyword>
<dbReference type="PANTHER" id="PTHR30573:SF0">
    <property type="entry name" value="QUINOLINATE SYNTHASE, CHLOROPLASTIC"/>
    <property type="match status" value="1"/>
</dbReference>
<evidence type="ECO:0000256" key="13">
    <source>
        <dbReference type="ARBA" id="ARBA00073059"/>
    </source>
</evidence>
<dbReference type="Pfam" id="PF02445">
    <property type="entry name" value="NadA"/>
    <property type="match status" value="1"/>
</dbReference>
<dbReference type="GO" id="GO:0046872">
    <property type="term" value="F:metal ion binding"/>
    <property type="evidence" value="ECO:0007669"/>
    <property type="project" value="UniProtKB-KW"/>
</dbReference>
<dbReference type="EC" id="2.5.1.72" evidence="4 14"/>
<evidence type="ECO:0000256" key="5">
    <source>
        <dbReference type="ARBA" id="ARBA00022485"/>
    </source>
</evidence>
<feature type="binding site" evidence="14">
    <location>
        <position position="37"/>
    </location>
    <ligand>
        <name>iminosuccinate</name>
        <dbReference type="ChEBI" id="CHEBI:77875"/>
    </ligand>
</feature>
<evidence type="ECO:0000256" key="7">
    <source>
        <dbReference type="ARBA" id="ARBA00022642"/>
    </source>
</evidence>
<dbReference type="FunFam" id="3.40.50.10800:FF:000003">
    <property type="entry name" value="Quinolinate synthase A"/>
    <property type="match status" value="1"/>
</dbReference>
<dbReference type="EMBL" id="DTGA01000106">
    <property type="protein sequence ID" value="HGB31166.1"/>
    <property type="molecule type" value="Genomic_DNA"/>
</dbReference>
<gene>
    <name evidence="14 15" type="primary">nadA</name>
    <name evidence="15" type="ORF">ENV35_04745</name>
</gene>
<comment type="similarity">
    <text evidence="14">Belongs to the quinolinate synthase family. Type 2 subfamily.</text>
</comment>
<comment type="cofactor">
    <cofactor evidence="14">
        <name>[4Fe-4S] cluster</name>
        <dbReference type="ChEBI" id="CHEBI:49883"/>
    </cofactor>
    <text evidence="14">Binds 1 [4Fe-4S] cluster per subunit.</text>
</comment>
<feature type="binding site" evidence="14">
    <location>
        <position position="210"/>
    </location>
    <ligand>
        <name>iminosuccinate</name>
        <dbReference type="ChEBI" id="CHEBI:77875"/>
    </ligand>
</feature>
<dbReference type="NCBIfam" id="TIGR00550">
    <property type="entry name" value="nadA"/>
    <property type="match status" value="1"/>
</dbReference>
<dbReference type="HAMAP" id="MF_00568">
    <property type="entry name" value="NadA_type2"/>
    <property type="match status" value="1"/>
</dbReference>
<evidence type="ECO:0000256" key="2">
    <source>
        <dbReference type="ARBA" id="ARBA00004496"/>
    </source>
</evidence>
<dbReference type="GO" id="GO:0034628">
    <property type="term" value="P:'de novo' NAD+ biosynthetic process from L-aspartate"/>
    <property type="evidence" value="ECO:0007669"/>
    <property type="project" value="TreeGrafter"/>
</dbReference>
<dbReference type="InterPro" id="IPR036094">
    <property type="entry name" value="NadA_sf"/>
</dbReference>
<feature type="binding site" evidence="14">
    <location>
        <position position="125"/>
    </location>
    <ligand>
        <name>iminosuccinate</name>
        <dbReference type="ChEBI" id="CHEBI:77875"/>
    </ligand>
</feature>
<dbReference type="AlphaFoldDB" id="A0A7C3WM89"/>
<evidence type="ECO:0000256" key="1">
    <source>
        <dbReference type="ARBA" id="ARBA00003791"/>
    </source>
</evidence>
<reference evidence="15" key="1">
    <citation type="journal article" date="2020" name="mSystems">
        <title>Genome- and Community-Level Interaction Insights into Carbon Utilization and Element Cycling Functions of Hydrothermarchaeota in Hydrothermal Sediment.</title>
        <authorList>
            <person name="Zhou Z."/>
            <person name="Liu Y."/>
            <person name="Xu W."/>
            <person name="Pan J."/>
            <person name="Luo Z.H."/>
            <person name="Li M."/>
        </authorList>
    </citation>
    <scope>NUCLEOTIDE SEQUENCE [LARGE SCALE GENOMIC DNA]</scope>
    <source>
        <strain evidence="15">SpSt-751</strain>
    </source>
</reference>
<evidence type="ECO:0000256" key="11">
    <source>
        <dbReference type="ARBA" id="ARBA00023014"/>
    </source>
</evidence>
<organism evidence="15">
    <name type="scientific">Dictyoglomus turgidum</name>
    <dbReference type="NCBI Taxonomy" id="513050"/>
    <lineage>
        <taxon>Bacteria</taxon>
        <taxon>Pseudomonadati</taxon>
        <taxon>Dictyoglomota</taxon>
        <taxon>Dictyoglomia</taxon>
        <taxon>Dictyoglomales</taxon>
        <taxon>Dictyoglomaceae</taxon>
        <taxon>Dictyoglomus</taxon>
    </lineage>
</organism>
<keyword evidence="9 14" id="KW-0479">Metal-binding</keyword>
<dbReference type="GO" id="GO:0005829">
    <property type="term" value="C:cytosol"/>
    <property type="evidence" value="ECO:0007669"/>
    <property type="project" value="TreeGrafter"/>
</dbReference>
<evidence type="ECO:0000313" key="15">
    <source>
        <dbReference type="EMBL" id="HGB31166.1"/>
    </source>
</evidence>
<keyword evidence="8 14" id="KW-0808">Transferase</keyword>
<keyword evidence="7 14" id="KW-0662">Pyridine nucleotide biosynthesis</keyword>
<dbReference type="SUPFAM" id="SSF142754">
    <property type="entry name" value="NadA-like"/>
    <property type="match status" value="1"/>
</dbReference>
<dbReference type="GO" id="GO:0008987">
    <property type="term" value="F:quinolinate synthetase A activity"/>
    <property type="evidence" value="ECO:0007669"/>
    <property type="project" value="UniProtKB-UniRule"/>
</dbReference>
<feature type="binding site" evidence="14">
    <location>
        <position position="255"/>
    </location>
    <ligand>
        <name>[4Fe-4S] cluster</name>
        <dbReference type="ChEBI" id="CHEBI:49883"/>
    </ligand>
</feature>
<protein>
    <recommendedName>
        <fullName evidence="13 14">Quinolinate synthase</fullName>
        <ecNumber evidence="4 14">2.5.1.72</ecNumber>
    </recommendedName>
</protein>
<dbReference type="GO" id="GO:0051539">
    <property type="term" value="F:4 iron, 4 sulfur cluster binding"/>
    <property type="evidence" value="ECO:0007669"/>
    <property type="project" value="UniProtKB-KW"/>
</dbReference>
<dbReference type="PANTHER" id="PTHR30573">
    <property type="entry name" value="QUINOLINATE SYNTHETASE A"/>
    <property type="match status" value="1"/>
</dbReference>
<dbReference type="FunFam" id="3.40.50.10800:FF:000001">
    <property type="entry name" value="Quinolinate synthase A"/>
    <property type="match status" value="1"/>
</dbReference>
<dbReference type="NCBIfam" id="NF006879">
    <property type="entry name" value="PRK09375.1-4"/>
    <property type="match status" value="1"/>
</dbReference>
<evidence type="ECO:0000256" key="14">
    <source>
        <dbReference type="HAMAP-Rule" id="MF_00568"/>
    </source>
</evidence>
<evidence type="ECO:0000256" key="12">
    <source>
        <dbReference type="ARBA" id="ARBA00050125"/>
    </source>
</evidence>
<feature type="binding site" evidence="14">
    <location>
        <begin position="108"/>
        <end position="110"/>
    </location>
    <ligand>
        <name>iminosuccinate</name>
        <dbReference type="ChEBI" id="CHEBI:77875"/>
    </ligand>
</feature>
<keyword evidence="10 14" id="KW-0408">Iron</keyword>
<dbReference type="InterPro" id="IPR023066">
    <property type="entry name" value="Quinolinate_synth_type2"/>
</dbReference>
<sequence>MIEEKIKKLKKERNAIILAHNYQLPEVQDIADFVGDSLELARIAKEAKEKVIIFCGVHFMAETASILAPDKIVILPDIHAGCPLANSITPEDILNLKKKYSNYAVVSYINTTAEVKAVSDYICTSANAVSVVEKISEDKIIFVPDRNLGYYVSKHTKKEMIIWDGFCPTHQRILPQNILELKDKYKDAKIVVHPECRKEVLDLADKVASTSGIIKYVKEDNHNRYIIGTEAGLLHRLRKEVPNKEFFLASPLAVCANMKKITLEKILWSLEDLAPQVKVPDHIREKALIPIERMLSL</sequence>
<comment type="caution">
    <text evidence="15">The sequence shown here is derived from an EMBL/GenBank/DDBJ whole genome shotgun (WGS) entry which is preliminary data.</text>
</comment>
<comment type="pathway">
    <text evidence="3 14">Cofactor biosynthesis; NAD(+) biosynthesis; quinolinate from iminoaspartate: step 1/1.</text>
</comment>
<name>A0A7C3WM89_9BACT</name>
<accession>A0A7C3WM89</accession>
<comment type="function">
    <text evidence="1 14">Catalyzes the condensation of iminoaspartate with dihydroxyacetone phosphate to form quinolinate.</text>
</comment>
<dbReference type="NCBIfam" id="NF006878">
    <property type="entry name" value="PRK09375.1-2"/>
    <property type="match status" value="1"/>
</dbReference>
<feature type="binding site" evidence="14">
    <location>
        <position position="20"/>
    </location>
    <ligand>
        <name>iminosuccinate</name>
        <dbReference type="ChEBI" id="CHEBI:77875"/>
    </ligand>
</feature>
<keyword evidence="11 14" id="KW-0411">Iron-sulfur</keyword>
<evidence type="ECO:0000256" key="3">
    <source>
        <dbReference type="ARBA" id="ARBA00005065"/>
    </source>
</evidence>
<evidence type="ECO:0000256" key="4">
    <source>
        <dbReference type="ARBA" id="ARBA00012669"/>
    </source>
</evidence>
<evidence type="ECO:0000256" key="10">
    <source>
        <dbReference type="ARBA" id="ARBA00023004"/>
    </source>
</evidence>
<evidence type="ECO:0000256" key="8">
    <source>
        <dbReference type="ARBA" id="ARBA00022679"/>
    </source>
</evidence>